<name>A0AAV4MMI0_CAEEX</name>
<evidence type="ECO:0000313" key="2">
    <source>
        <dbReference type="Proteomes" id="UP001054945"/>
    </source>
</evidence>
<dbReference type="AlphaFoldDB" id="A0AAV4MMI0"/>
<comment type="caution">
    <text evidence="1">The sequence shown here is derived from an EMBL/GenBank/DDBJ whole genome shotgun (WGS) entry which is preliminary data.</text>
</comment>
<reference evidence="1 2" key="1">
    <citation type="submission" date="2021-06" db="EMBL/GenBank/DDBJ databases">
        <title>Caerostris extrusa draft genome.</title>
        <authorList>
            <person name="Kono N."/>
            <person name="Arakawa K."/>
        </authorList>
    </citation>
    <scope>NUCLEOTIDE SEQUENCE [LARGE SCALE GENOMIC DNA]</scope>
</reference>
<sequence length="103" mass="11820">MACDNAIINPAGEEIFILFVNCFRYCLRNSQSLGLPSIEGHTIPSWRSYFAAFSYSGDINLHQVRLLDSFSTKYFLIIALVSYFWEVVSPDFFCWDLDRGCEG</sequence>
<proteinExistence type="predicted"/>
<dbReference type="Proteomes" id="UP001054945">
    <property type="component" value="Unassembled WGS sequence"/>
</dbReference>
<accession>A0AAV4MMI0</accession>
<dbReference type="EMBL" id="BPLR01002431">
    <property type="protein sequence ID" value="GIX73606.1"/>
    <property type="molecule type" value="Genomic_DNA"/>
</dbReference>
<gene>
    <name evidence="1" type="ORF">CEXT_674901</name>
</gene>
<keyword evidence="2" id="KW-1185">Reference proteome</keyword>
<organism evidence="1 2">
    <name type="scientific">Caerostris extrusa</name>
    <name type="common">Bark spider</name>
    <name type="synonym">Caerostris bankana</name>
    <dbReference type="NCBI Taxonomy" id="172846"/>
    <lineage>
        <taxon>Eukaryota</taxon>
        <taxon>Metazoa</taxon>
        <taxon>Ecdysozoa</taxon>
        <taxon>Arthropoda</taxon>
        <taxon>Chelicerata</taxon>
        <taxon>Arachnida</taxon>
        <taxon>Araneae</taxon>
        <taxon>Araneomorphae</taxon>
        <taxon>Entelegynae</taxon>
        <taxon>Araneoidea</taxon>
        <taxon>Araneidae</taxon>
        <taxon>Caerostris</taxon>
    </lineage>
</organism>
<protein>
    <submittedName>
        <fullName evidence="1">Uncharacterized protein</fullName>
    </submittedName>
</protein>
<evidence type="ECO:0000313" key="1">
    <source>
        <dbReference type="EMBL" id="GIX73606.1"/>
    </source>
</evidence>